<keyword evidence="1" id="KW-0175">Coiled coil</keyword>
<keyword evidence="3" id="KW-1185">Reference proteome</keyword>
<accession>U6SL16</accession>
<organism evidence="2 3">
    <name type="scientific">Alkalihalophilus marmarensis DSM 21297</name>
    <dbReference type="NCBI Taxonomy" id="1188261"/>
    <lineage>
        <taxon>Bacteria</taxon>
        <taxon>Bacillati</taxon>
        <taxon>Bacillota</taxon>
        <taxon>Bacilli</taxon>
        <taxon>Bacillales</taxon>
        <taxon>Bacillaceae</taxon>
        <taxon>Alkalihalophilus</taxon>
    </lineage>
</organism>
<dbReference type="PATRIC" id="fig|1188261.3.peg.3554"/>
<evidence type="ECO:0000313" key="2">
    <source>
        <dbReference type="EMBL" id="ERN51615.1"/>
    </source>
</evidence>
<feature type="coiled-coil region" evidence="1">
    <location>
        <begin position="8"/>
        <end position="35"/>
    </location>
</feature>
<dbReference type="AlphaFoldDB" id="U6SL16"/>
<protein>
    <submittedName>
        <fullName evidence="2">Uncharacterized protein</fullName>
    </submittedName>
</protein>
<sequence>MQGISKEVNEVTVGYERLQAEMKESQEQIKLTATDFEGISQASEELDKQSKTLKDMI</sequence>
<dbReference type="EMBL" id="ATAE01000050">
    <property type="protein sequence ID" value="ERN51615.1"/>
    <property type="molecule type" value="Genomic_DNA"/>
</dbReference>
<reference evidence="2 3" key="1">
    <citation type="journal article" date="2013" name="Genome Announc.">
        <title>Genome Sequence of the Extreme Obligate Alkaliphile Bacillus marmarensis Strain DSM 21297.</title>
        <authorList>
            <person name="Wernick D.G."/>
            <person name="Choi K.Y."/>
            <person name="Tat C.A."/>
            <person name="Lafontaine Rivera J.G."/>
            <person name="Liao J.C."/>
        </authorList>
    </citation>
    <scope>NUCLEOTIDE SEQUENCE [LARGE SCALE GENOMIC DNA]</scope>
    <source>
        <strain evidence="2 3">DSM 21297</strain>
    </source>
</reference>
<name>U6SL16_9BACI</name>
<gene>
    <name evidence="2" type="ORF">A33I_19985</name>
</gene>
<dbReference type="Proteomes" id="UP000017170">
    <property type="component" value="Unassembled WGS sequence"/>
</dbReference>
<dbReference type="RefSeq" id="WP_022629572.1">
    <property type="nucleotide sequence ID" value="NZ_ATAE01000050.1"/>
</dbReference>
<evidence type="ECO:0000256" key="1">
    <source>
        <dbReference type="SAM" id="Coils"/>
    </source>
</evidence>
<evidence type="ECO:0000313" key="3">
    <source>
        <dbReference type="Proteomes" id="UP000017170"/>
    </source>
</evidence>
<proteinExistence type="predicted"/>
<comment type="caution">
    <text evidence="2">The sequence shown here is derived from an EMBL/GenBank/DDBJ whole genome shotgun (WGS) entry which is preliminary data.</text>
</comment>